<comment type="subcellular location">
    <subcellularLocation>
        <location evidence="1">Membrane</location>
        <topology evidence="1">Multi-pass membrane protein</topology>
    </subcellularLocation>
</comment>
<dbReference type="EMBL" id="CP063367">
    <property type="protein sequence ID" value="QUM69910.1"/>
    <property type="molecule type" value="Genomic_DNA"/>
</dbReference>
<keyword evidence="4 5" id="KW-0472">Membrane</keyword>
<keyword evidence="2 5" id="KW-0812">Transmembrane</keyword>
<feature type="transmembrane region" description="Helical" evidence="5">
    <location>
        <begin position="12"/>
        <end position="31"/>
    </location>
</feature>
<gene>
    <name evidence="6" type="ORF">IPU22_02870</name>
</gene>
<evidence type="ECO:0000313" key="6">
    <source>
        <dbReference type="EMBL" id="QUM69910.1"/>
    </source>
</evidence>
<name>A0AAQ0D8B5_9STAP</name>
<organism evidence="6 7">
    <name type="scientific">Staphylococcus delphini</name>
    <dbReference type="NCBI Taxonomy" id="53344"/>
    <lineage>
        <taxon>Bacteria</taxon>
        <taxon>Bacillati</taxon>
        <taxon>Bacillota</taxon>
        <taxon>Bacilli</taxon>
        <taxon>Bacillales</taxon>
        <taxon>Staphylococcaceae</taxon>
        <taxon>Staphylococcus</taxon>
        <taxon>Staphylococcus intermedius group</taxon>
    </lineage>
</organism>
<evidence type="ECO:0000256" key="3">
    <source>
        <dbReference type="ARBA" id="ARBA00022989"/>
    </source>
</evidence>
<dbReference type="Gene3D" id="1.20.1530.20">
    <property type="match status" value="1"/>
</dbReference>
<dbReference type="InterPro" id="IPR002657">
    <property type="entry name" value="BilAc:Na_symport/Acr3"/>
</dbReference>
<dbReference type="GO" id="GO:0016020">
    <property type="term" value="C:membrane"/>
    <property type="evidence" value="ECO:0007669"/>
    <property type="project" value="UniProtKB-SubCell"/>
</dbReference>
<feature type="transmembrane region" description="Helical" evidence="5">
    <location>
        <begin position="191"/>
        <end position="210"/>
    </location>
</feature>
<feature type="transmembrane region" description="Helical" evidence="5">
    <location>
        <begin position="216"/>
        <end position="241"/>
    </location>
</feature>
<evidence type="ECO:0000313" key="7">
    <source>
        <dbReference type="Proteomes" id="UP000675994"/>
    </source>
</evidence>
<feature type="transmembrane region" description="Helical" evidence="5">
    <location>
        <begin position="125"/>
        <end position="149"/>
    </location>
</feature>
<feature type="transmembrane region" description="Helical" evidence="5">
    <location>
        <begin position="155"/>
        <end position="179"/>
    </location>
</feature>
<evidence type="ECO:0000256" key="4">
    <source>
        <dbReference type="ARBA" id="ARBA00023136"/>
    </source>
</evidence>
<dbReference type="PANTHER" id="PTHR10361:SF28">
    <property type="entry name" value="P3 PROTEIN-RELATED"/>
    <property type="match status" value="1"/>
</dbReference>
<dbReference type="AlphaFoldDB" id="A0AAQ0D8B5"/>
<sequence length="306" mass="32968">MLQRLGQFASKTFLLWMLLASISGFLIPDIFKGFGTFVPYLLGIVMLGMGLTVTVDDFKLILKEPKAVLIGVILQYTIMPLSAYAVVKLFQLPADIAIGVLLVGCCPGGTSSNVISYLAKGNVPLSVTITTISTVLASFMTPFLMFVLAQEWMDVSFIAMFISVVKVVLVPLVLGILIQRFLKPVAHVGEDILPLISVIAISVILGAVVAGSRELIIQTGLLIFLVVVIHNAIGYLLGFWFSHLFKLNYTDQKTVSIEVGMQNSGLAASLATVHFNPLDAVPGAIFSVVHLVTGPILAKYWAAKSK</sequence>
<proteinExistence type="predicted"/>
<keyword evidence="3 5" id="KW-1133">Transmembrane helix</keyword>
<dbReference type="PANTHER" id="PTHR10361">
    <property type="entry name" value="SODIUM-BILE ACID COTRANSPORTER"/>
    <property type="match status" value="1"/>
</dbReference>
<evidence type="ECO:0000256" key="1">
    <source>
        <dbReference type="ARBA" id="ARBA00004141"/>
    </source>
</evidence>
<reference evidence="6" key="1">
    <citation type="journal article" date="2021" name="Front. Microbiol.">
        <title>Presence and Characterization of a Novel cfr-Carrying Tn558 Transposon Derivative in Staphylococcus delphini Isolated From Retail Food.</title>
        <authorList>
            <person name="Zhang F."/>
            <person name="Wu S."/>
            <person name="Huang J."/>
            <person name="Yang R."/>
            <person name="Zhang J."/>
            <person name="Lei T."/>
            <person name="Dai J."/>
            <person name="Ding Y."/>
            <person name="Xue L."/>
            <person name="Wang J."/>
            <person name="Chen M."/>
            <person name="Wu Q."/>
        </authorList>
    </citation>
    <scope>NUCLEOTIDE SEQUENCE</scope>
    <source>
        <strain evidence="6">2794-1</strain>
    </source>
</reference>
<feature type="transmembrane region" description="Helical" evidence="5">
    <location>
        <begin position="67"/>
        <end position="90"/>
    </location>
</feature>
<feature type="transmembrane region" description="Helical" evidence="5">
    <location>
        <begin position="37"/>
        <end position="55"/>
    </location>
</feature>
<dbReference type="InterPro" id="IPR004710">
    <property type="entry name" value="Bilac:Na_transpt"/>
</dbReference>
<dbReference type="RefSeq" id="WP_212575180.1">
    <property type="nucleotide sequence ID" value="NZ_CP063367.1"/>
</dbReference>
<dbReference type="Pfam" id="PF01758">
    <property type="entry name" value="SBF"/>
    <property type="match status" value="1"/>
</dbReference>
<dbReference type="InterPro" id="IPR038770">
    <property type="entry name" value="Na+/solute_symporter_sf"/>
</dbReference>
<protein>
    <submittedName>
        <fullName evidence="6">Bile acid:sodium symporter family protein</fullName>
    </submittedName>
</protein>
<evidence type="ECO:0000256" key="5">
    <source>
        <dbReference type="SAM" id="Phobius"/>
    </source>
</evidence>
<dbReference type="Proteomes" id="UP000675994">
    <property type="component" value="Chromosome"/>
</dbReference>
<accession>A0AAQ0D8B5</accession>
<evidence type="ECO:0000256" key="2">
    <source>
        <dbReference type="ARBA" id="ARBA00022692"/>
    </source>
</evidence>